<gene>
    <name evidence="1" type="ORF">EV386_0940</name>
</gene>
<protein>
    <submittedName>
        <fullName evidence="1">Uncharacterized protein</fullName>
    </submittedName>
</protein>
<dbReference type="RefSeq" id="WP_130412764.1">
    <property type="nucleotide sequence ID" value="NZ_SGWX01000001.1"/>
</dbReference>
<name>A0A4Q7M2I7_9MICO</name>
<accession>A0A4Q7M2I7</accession>
<proteinExistence type="predicted"/>
<sequence>MNTSPAYESPEGLRRLLLRLHRAGGDVWRHDAEAADLLLFTIKKYGALARTHHLDAEDVAPIALENLRTRSVREALDPWGALTRAVQRAIIAEERGRGLLCSPDRARKRDVSSHHDAYRFGERERLADDLPALTTSVDFDDAARTAKGLVDRGVQVLVEVFRVCDWARDVAETGIELVVGRLADSTSRGTAYEYLRRDPTTRSQLDISQRSWLAMLRCLLGSQNPEKANTWAGRGALHAVLAGMSARDLLLIDDVVRPLVAGAPTEGEHSD</sequence>
<dbReference type="OrthoDB" id="3239759at2"/>
<organism evidence="1 2">
    <name type="scientific">Xylanimonas ulmi</name>
    <dbReference type="NCBI Taxonomy" id="228973"/>
    <lineage>
        <taxon>Bacteria</taxon>
        <taxon>Bacillati</taxon>
        <taxon>Actinomycetota</taxon>
        <taxon>Actinomycetes</taxon>
        <taxon>Micrococcales</taxon>
        <taxon>Promicromonosporaceae</taxon>
        <taxon>Xylanimonas</taxon>
    </lineage>
</organism>
<evidence type="ECO:0000313" key="2">
    <source>
        <dbReference type="Proteomes" id="UP000293852"/>
    </source>
</evidence>
<evidence type="ECO:0000313" key="1">
    <source>
        <dbReference type="EMBL" id="RZS60668.1"/>
    </source>
</evidence>
<dbReference type="EMBL" id="SGWX01000001">
    <property type="protein sequence ID" value="RZS60668.1"/>
    <property type="molecule type" value="Genomic_DNA"/>
</dbReference>
<dbReference type="Proteomes" id="UP000293852">
    <property type="component" value="Unassembled WGS sequence"/>
</dbReference>
<dbReference type="AlphaFoldDB" id="A0A4Q7M2I7"/>
<reference evidence="1 2" key="1">
    <citation type="submission" date="2019-02" db="EMBL/GenBank/DDBJ databases">
        <title>Sequencing the genomes of 1000 actinobacteria strains.</title>
        <authorList>
            <person name="Klenk H.-P."/>
        </authorList>
    </citation>
    <scope>NUCLEOTIDE SEQUENCE [LARGE SCALE GENOMIC DNA]</scope>
    <source>
        <strain evidence="1 2">DSM 16932</strain>
    </source>
</reference>
<keyword evidence="2" id="KW-1185">Reference proteome</keyword>
<comment type="caution">
    <text evidence="1">The sequence shown here is derived from an EMBL/GenBank/DDBJ whole genome shotgun (WGS) entry which is preliminary data.</text>
</comment>